<dbReference type="AlphaFoldDB" id="A0A6C0RH67"/>
<dbReference type="Proteomes" id="UP000474630">
    <property type="component" value="Chromosome"/>
</dbReference>
<keyword evidence="5 6" id="KW-0472">Membrane</keyword>
<evidence type="ECO:0000256" key="1">
    <source>
        <dbReference type="ARBA" id="ARBA00004162"/>
    </source>
</evidence>
<keyword evidence="3 6" id="KW-0812">Transmembrane</keyword>
<dbReference type="InterPro" id="IPR052027">
    <property type="entry name" value="PspC"/>
</dbReference>
<dbReference type="RefSeq" id="WP_163347453.1">
    <property type="nucleotide sequence ID" value="NZ_CP048409.1"/>
</dbReference>
<protein>
    <submittedName>
        <fullName evidence="8">PspC domain-containing protein</fullName>
    </submittedName>
</protein>
<evidence type="ECO:0000256" key="2">
    <source>
        <dbReference type="ARBA" id="ARBA00022475"/>
    </source>
</evidence>
<dbReference type="PANTHER" id="PTHR33885:SF3">
    <property type="entry name" value="PHAGE SHOCK PROTEIN C"/>
    <property type="match status" value="1"/>
</dbReference>
<name>A0A6C0RH67_9BACT</name>
<keyword evidence="2" id="KW-1003">Cell membrane</keyword>
<sequence length="75" mass="8313">MAANRLYRSHNKVLGGVLAGFAEYFSLDVVLVRVIYVLLSLFSAGFPGLLVYIIFWMVTPEKPIGPEDLNNGNPQ</sequence>
<gene>
    <name evidence="8" type="ORF">G0Q07_14650</name>
</gene>
<reference evidence="8 9" key="1">
    <citation type="submission" date="2020-02" db="EMBL/GenBank/DDBJ databases">
        <title>Genome sequencing for Draconibacterium sp. strain M1.</title>
        <authorList>
            <person name="Park S.-J."/>
        </authorList>
    </citation>
    <scope>NUCLEOTIDE SEQUENCE [LARGE SCALE GENOMIC DNA]</scope>
    <source>
        <strain evidence="8 9">M1</strain>
    </source>
</reference>
<evidence type="ECO:0000256" key="3">
    <source>
        <dbReference type="ARBA" id="ARBA00022692"/>
    </source>
</evidence>
<dbReference type="Pfam" id="PF04024">
    <property type="entry name" value="PspC"/>
    <property type="match status" value="1"/>
</dbReference>
<dbReference type="PANTHER" id="PTHR33885">
    <property type="entry name" value="PHAGE SHOCK PROTEIN C"/>
    <property type="match status" value="1"/>
</dbReference>
<dbReference type="EMBL" id="CP048409">
    <property type="protein sequence ID" value="QIA08883.1"/>
    <property type="molecule type" value="Genomic_DNA"/>
</dbReference>
<feature type="domain" description="Phage shock protein PspC N-terminal" evidence="7">
    <location>
        <begin position="5"/>
        <end position="62"/>
    </location>
</feature>
<evidence type="ECO:0000256" key="6">
    <source>
        <dbReference type="SAM" id="Phobius"/>
    </source>
</evidence>
<evidence type="ECO:0000313" key="8">
    <source>
        <dbReference type="EMBL" id="QIA08883.1"/>
    </source>
</evidence>
<evidence type="ECO:0000259" key="7">
    <source>
        <dbReference type="Pfam" id="PF04024"/>
    </source>
</evidence>
<feature type="transmembrane region" description="Helical" evidence="6">
    <location>
        <begin position="34"/>
        <end position="58"/>
    </location>
</feature>
<evidence type="ECO:0000256" key="5">
    <source>
        <dbReference type="ARBA" id="ARBA00023136"/>
    </source>
</evidence>
<organism evidence="8 9">
    <name type="scientific">Draconibacterium halophilum</name>
    <dbReference type="NCBI Taxonomy" id="2706887"/>
    <lineage>
        <taxon>Bacteria</taxon>
        <taxon>Pseudomonadati</taxon>
        <taxon>Bacteroidota</taxon>
        <taxon>Bacteroidia</taxon>
        <taxon>Marinilabiliales</taxon>
        <taxon>Prolixibacteraceae</taxon>
        <taxon>Draconibacterium</taxon>
    </lineage>
</organism>
<comment type="subcellular location">
    <subcellularLocation>
        <location evidence="1">Cell membrane</location>
        <topology evidence="1">Single-pass membrane protein</topology>
    </subcellularLocation>
</comment>
<accession>A0A6C0RH67</accession>
<dbReference type="KEGG" id="drc:G0Q07_14650"/>
<evidence type="ECO:0000256" key="4">
    <source>
        <dbReference type="ARBA" id="ARBA00022989"/>
    </source>
</evidence>
<dbReference type="GO" id="GO:0005886">
    <property type="term" value="C:plasma membrane"/>
    <property type="evidence" value="ECO:0007669"/>
    <property type="project" value="UniProtKB-SubCell"/>
</dbReference>
<evidence type="ECO:0000313" key="9">
    <source>
        <dbReference type="Proteomes" id="UP000474630"/>
    </source>
</evidence>
<keyword evidence="4 6" id="KW-1133">Transmembrane helix</keyword>
<proteinExistence type="predicted"/>
<dbReference type="InterPro" id="IPR007168">
    <property type="entry name" value="Phageshock_PspC_N"/>
</dbReference>
<keyword evidence="9" id="KW-1185">Reference proteome</keyword>